<organism evidence="2 3">
    <name type="scientific">Teladorsagia circumcincta</name>
    <name type="common">Brown stomach worm</name>
    <name type="synonym">Ostertagia circumcincta</name>
    <dbReference type="NCBI Taxonomy" id="45464"/>
    <lineage>
        <taxon>Eukaryota</taxon>
        <taxon>Metazoa</taxon>
        <taxon>Ecdysozoa</taxon>
        <taxon>Nematoda</taxon>
        <taxon>Chromadorea</taxon>
        <taxon>Rhabditida</taxon>
        <taxon>Rhabditina</taxon>
        <taxon>Rhabditomorpha</taxon>
        <taxon>Strongyloidea</taxon>
        <taxon>Trichostrongylidae</taxon>
        <taxon>Teladorsagia</taxon>
    </lineage>
</organism>
<dbReference type="Proteomes" id="UP000230423">
    <property type="component" value="Unassembled WGS sequence"/>
</dbReference>
<evidence type="ECO:0000313" key="3">
    <source>
        <dbReference type="Proteomes" id="UP000230423"/>
    </source>
</evidence>
<feature type="region of interest" description="Disordered" evidence="1">
    <location>
        <begin position="164"/>
        <end position="230"/>
    </location>
</feature>
<evidence type="ECO:0000313" key="2">
    <source>
        <dbReference type="EMBL" id="PIO63889.1"/>
    </source>
</evidence>
<evidence type="ECO:0000256" key="1">
    <source>
        <dbReference type="SAM" id="MobiDB-lite"/>
    </source>
</evidence>
<protein>
    <submittedName>
        <fullName evidence="2">Uncharacterized protein</fullName>
    </submittedName>
</protein>
<gene>
    <name evidence="2" type="ORF">TELCIR_14498</name>
</gene>
<keyword evidence="3" id="KW-1185">Reference proteome</keyword>
<feature type="compositionally biased region" description="Basic and acidic residues" evidence="1">
    <location>
        <begin position="199"/>
        <end position="222"/>
    </location>
</feature>
<name>A0A2G9U0V4_TELCI</name>
<dbReference type="EMBL" id="KZ350422">
    <property type="protein sequence ID" value="PIO63889.1"/>
    <property type="molecule type" value="Genomic_DNA"/>
</dbReference>
<proteinExistence type="predicted"/>
<sequence length="230" mass="25341">MTPKRHKSLLIEALAAQAKLCQAVVVGQLLRSDRSCSKKDTNRGPGVTEDAVRKPKANSVRCAMCHRILEKPEDETETKEKQSASLSEESTELPALEKAPQCGGCASKESTEPPFSRDRLQDEILKLSREKIEFLIADQPVPSEKAQTAFFGTSEDRLFFKASAFESNPPGTPKLNIAPTDPNEKRSSIPILTLKRKPLGKDRSAQEVQDRVNHPIRADKTKHSGATGIQ</sequence>
<reference evidence="2 3" key="1">
    <citation type="submission" date="2015-09" db="EMBL/GenBank/DDBJ databases">
        <title>Draft genome of the parasitic nematode Teladorsagia circumcincta isolate WARC Sus (inbred).</title>
        <authorList>
            <person name="Mitreva M."/>
        </authorList>
    </citation>
    <scope>NUCLEOTIDE SEQUENCE [LARGE SCALE GENOMIC DNA]</scope>
    <source>
        <strain evidence="2 3">S</strain>
    </source>
</reference>
<feature type="compositionally biased region" description="Basic and acidic residues" evidence="1">
    <location>
        <begin position="109"/>
        <end position="118"/>
    </location>
</feature>
<feature type="region of interest" description="Disordered" evidence="1">
    <location>
        <begin position="34"/>
        <end position="53"/>
    </location>
</feature>
<accession>A0A2G9U0V4</accession>
<feature type="region of interest" description="Disordered" evidence="1">
    <location>
        <begin position="71"/>
        <end position="118"/>
    </location>
</feature>
<dbReference type="AlphaFoldDB" id="A0A2G9U0V4"/>